<protein>
    <recommendedName>
        <fullName evidence="9">Transcription factor domain-containing protein</fullName>
    </recommendedName>
</protein>
<accession>A0A642V664</accession>
<evidence type="ECO:0008006" key="9">
    <source>
        <dbReference type="Google" id="ProtNLM"/>
    </source>
</evidence>
<dbReference type="OrthoDB" id="3163292at2759"/>
<evidence type="ECO:0000256" key="3">
    <source>
        <dbReference type="ARBA" id="ARBA00023125"/>
    </source>
</evidence>
<evidence type="ECO:0000256" key="6">
    <source>
        <dbReference type="SAM" id="MobiDB-lite"/>
    </source>
</evidence>
<evidence type="ECO:0000256" key="4">
    <source>
        <dbReference type="ARBA" id="ARBA00023163"/>
    </source>
</evidence>
<evidence type="ECO:0000256" key="5">
    <source>
        <dbReference type="ARBA" id="ARBA00023242"/>
    </source>
</evidence>
<evidence type="ECO:0000256" key="1">
    <source>
        <dbReference type="ARBA" id="ARBA00004123"/>
    </source>
</evidence>
<dbReference type="EMBL" id="SWFS01000331">
    <property type="protein sequence ID" value="KAA8909888.1"/>
    <property type="molecule type" value="Genomic_DNA"/>
</dbReference>
<keyword evidence="5" id="KW-0539">Nucleus</keyword>
<name>A0A642V664_9ASCO</name>
<dbReference type="CDD" id="cd12148">
    <property type="entry name" value="fungal_TF_MHR"/>
    <property type="match status" value="1"/>
</dbReference>
<evidence type="ECO:0000313" key="8">
    <source>
        <dbReference type="Proteomes" id="UP000761534"/>
    </source>
</evidence>
<organism evidence="7 8">
    <name type="scientific">Trichomonascus ciferrii</name>
    <dbReference type="NCBI Taxonomy" id="44093"/>
    <lineage>
        <taxon>Eukaryota</taxon>
        <taxon>Fungi</taxon>
        <taxon>Dikarya</taxon>
        <taxon>Ascomycota</taxon>
        <taxon>Saccharomycotina</taxon>
        <taxon>Dipodascomycetes</taxon>
        <taxon>Dipodascales</taxon>
        <taxon>Trichomonascaceae</taxon>
        <taxon>Trichomonascus</taxon>
        <taxon>Trichomonascus ciferrii complex</taxon>
    </lineage>
</organism>
<sequence>MDRFPDRCTRCEKRGQVCQFERGGVTSQSSAPLTHETPKEGSSFLLETRSPGSAPEEAQSNPSSYLIDVPPSKLPFEIDEDQTIYDTTVSREDLRALYVAYFEKFHYLLPVIPKEVVMPTSRPDIANNLGPPVFRRNKPLFWAICLVSCPVVNVDLQQVLLKYVQELVSKGVADNHVIVQQYDTLAIVLALILMSYWYVGTRGIGEDRAFYFSGLALHLGLQVGYNHPTHTNEYHIHPAFYTSAEARGLAWAGICIVNQLSSITYGLLPTLPTDAYYGKIFRVQDPYVSEIKKQILILRQYRTFNKQFVNNLEDELGLTPPESRGLVYNAFDESISSLLTELAPLSAISELMALYCKLHMNLVLLLPDSLERDKKRAIVPVFIISSQVCNVLSRLLDGSDIIPATLPLFVKQQIVVSVIVLYRILSSPYKGLLERESVLNCVSEFYRLSKLIQTPHGKDLQYQKVQNYWGAKFLDAIGVMYSQGALSPELCTVRTRLNASIFVSTAIEMFYWKLETDRLENTKVSAFLRRLQEETNGECLPFPTESTTEQPVQGSDILLDKEDQEFLREIFRFNPDINTLDFFNADLQQPLSS</sequence>
<dbReference type="PANTHER" id="PTHR31845:SF21">
    <property type="entry name" value="REGULATORY PROTEIN LEU3"/>
    <property type="match status" value="1"/>
</dbReference>
<dbReference type="GO" id="GO:0000981">
    <property type="term" value="F:DNA-binding transcription factor activity, RNA polymerase II-specific"/>
    <property type="evidence" value="ECO:0007669"/>
    <property type="project" value="TreeGrafter"/>
</dbReference>
<dbReference type="VEuPathDB" id="FungiDB:TRICI_004325"/>
<dbReference type="Proteomes" id="UP000761534">
    <property type="component" value="Unassembled WGS sequence"/>
</dbReference>
<dbReference type="InterPro" id="IPR051089">
    <property type="entry name" value="prtT"/>
</dbReference>
<feature type="region of interest" description="Disordered" evidence="6">
    <location>
        <begin position="23"/>
        <end position="64"/>
    </location>
</feature>
<evidence type="ECO:0000313" key="7">
    <source>
        <dbReference type="EMBL" id="KAA8909888.1"/>
    </source>
</evidence>
<keyword evidence="2" id="KW-0805">Transcription regulation</keyword>
<reference evidence="7" key="1">
    <citation type="journal article" date="2019" name="G3 (Bethesda)">
        <title>Genome Assemblies of Two Rare Opportunistic Yeast Pathogens: Diutina rugosa (syn. Candida rugosa) and Trichomonascus ciferrii (syn. Candida ciferrii).</title>
        <authorList>
            <person name="Mixao V."/>
            <person name="Saus E."/>
            <person name="Hansen A.P."/>
            <person name="Lass-Florl C."/>
            <person name="Gabaldon T."/>
        </authorList>
    </citation>
    <scope>NUCLEOTIDE SEQUENCE</scope>
    <source>
        <strain evidence="7">CBS 4856</strain>
    </source>
</reference>
<dbReference type="GO" id="GO:0000976">
    <property type="term" value="F:transcription cis-regulatory region binding"/>
    <property type="evidence" value="ECO:0007669"/>
    <property type="project" value="TreeGrafter"/>
</dbReference>
<comment type="subcellular location">
    <subcellularLocation>
        <location evidence="1">Nucleus</location>
    </subcellularLocation>
</comment>
<keyword evidence="4" id="KW-0804">Transcription</keyword>
<keyword evidence="8" id="KW-1185">Reference proteome</keyword>
<dbReference type="PANTHER" id="PTHR31845">
    <property type="entry name" value="FINGER DOMAIN PROTEIN, PUTATIVE-RELATED"/>
    <property type="match status" value="1"/>
</dbReference>
<proteinExistence type="predicted"/>
<evidence type="ECO:0000256" key="2">
    <source>
        <dbReference type="ARBA" id="ARBA00023015"/>
    </source>
</evidence>
<dbReference type="AlphaFoldDB" id="A0A642V664"/>
<gene>
    <name evidence="7" type="ORF">TRICI_004325</name>
</gene>
<dbReference type="GO" id="GO:0005634">
    <property type="term" value="C:nucleus"/>
    <property type="evidence" value="ECO:0007669"/>
    <property type="project" value="UniProtKB-SubCell"/>
</dbReference>
<keyword evidence="3" id="KW-0238">DNA-binding</keyword>
<comment type="caution">
    <text evidence="7">The sequence shown here is derived from an EMBL/GenBank/DDBJ whole genome shotgun (WGS) entry which is preliminary data.</text>
</comment>